<comment type="caution">
    <text evidence="2">The sequence shown here is derived from an EMBL/GenBank/DDBJ whole genome shotgun (WGS) entry which is preliminary data.</text>
</comment>
<sequence length="216" mass="24004">MIKQIRNSKFVIRNYQAGMTYVELIVVLSIFSVMTSIVLFNYNGFQSKIDIRVLANDIALKIVEAQKAAVSGKLPPLALQSYINKVTWKPSYGVSFYPDSPEHFFYFTDLNNSNFFNGLNCNGECLNNIVITKGNTFKIYNCVTEACLDSDSILISTPLSITFKRPNSGAVFSFADSTSVTTGFNHFKITISSADTPPITSDILVYPSGRIQINDN</sequence>
<gene>
    <name evidence="2" type="ORF">COU48_02470</name>
</gene>
<keyword evidence="1" id="KW-0472">Membrane</keyword>
<reference evidence="3" key="1">
    <citation type="submission" date="2017-09" db="EMBL/GenBank/DDBJ databases">
        <title>Depth-based differentiation of microbial function through sediment-hosted aquifers and enrichment of novel symbionts in the deep terrestrial subsurface.</title>
        <authorList>
            <person name="Probst A.J."/>
            <person name="Ladd B."/>
            <person name="Jarett J.K."/>
            <person name="Geller-Mcgrath D.E."/>
            <person name="Sieber C.M.K."/>
            <person name="Emerson J.B."/>
            <person name="Anantharaman K."/>
            <person name="Thomas B.C."/>
            <person name="Malmstrom R."/>
            <person name="Stieglmeier M."/>
            <person name="Klingl A."/>
            <person name="Woyke T."/>
            <person name="Ryan C.M."/>
            <person name="Banfield J.F."/>
        </authorList>
    </citation>
    <scope>NUCLEOTIDE SEQUENCE [LARGE SCALE GENOMIC DNA]</scope>
</reference>
<organism evidence="2 3">
    <name type="scientific">Candidatus Nomurabacteria bacterium CG10_big_fil_rev_8_21_14_0_10_03_31_7</name>
    <dbReference type="NCBI Taxonomy" id="1974730"/>
    <lineage>
        <taxon>Bacteria</taxon>
        <taxon>Candidatus Nomuraibacteriota</taxon>
    </lineage>
</organism>
<name>A0A2J0JHD7_9BACT</name>
<evidence type="ECO:0000313" key="3">
    <source>
        <dbReference type="Proteomes" id="UP000228613"/>
    </source>
</evidence>
<dbReference type="AlphaFoldDB" id="A0A2J0JHD7"/>
<dbReference type="InterPro" id="IPR045584">
    <property type="entry name" value="Pilin-like"/>
</dbReference>
<feature type="transmembrane region" description="Helical" evidence="1">
    <location>
        <begin position="21"/>
        <end position="42"/>
    </location>
</feature>
<keyword evidence="1" id="KW-0812">Transmembrane</keyword>
<evidence type="ECO:0000313" key="2">
    <source>
        <dbReference type="EMBL" id="PIR68706.1"/>
    </source>
</evidence>
<dbReference type="InterPro" id="IPR012902">
    <property type="entry name" value="N_methyl_site"/>
</dbReference>
<evidence type="ECO:0000256" key="1">
    <source>
        <dbReference type="SAM" id="Phobius"/>
    </source>
</evidence>
<dbReference type="Proteomes" id="UP000228613">
    <property type="component" value="Unassembled WGS sequence"/>
</dbReference>
<dbReference type="SUPFAM" id="SSF54523">
    <property type="entry name" value="Pili subunits"/>
    <property type="match status" value="1"/>
</dbReference>
<evidence type="ECO:0008006" key="4">
    <source>
        <dbReference type="Google" id="ProtNLM"/>
    </source>
</evidence>
<dbReference type="EMBL" id="PFCP01000061">
    <property type="protein sequence ID" value="PIR68706.1"/>
    <property type="molecule type" value="Genomic_DNA"/>
</dbReference>
<dbReference type="NCBIfam" id="TIGR02532">
    <property type="entry name" value="IV_pilin_GFxxxE"/>
    <property type="match status" value="1"/>
</dbReference>
<keyword evidence="1" id="KW-1133">Transmembrane helix</keyword>
<protein>
    <recommendedName>
        <fullName evidence="4">General secretion pathway GspH domain-containing protein</fullName>
    </recommendedName>
</protein>
<accession>A0A2J0JHD7</accession>
<proteinExistence type="predicted"/>